<evidence type="ECO:0000259" key="2">
    <source>
        <dbReference type="PROSITE" id="PS51175"/>
    </source>
</evidence>
<dbReference type="GO" id="GO:0030246">
    <property type="term" value="F:carbohydrate binding"/>
    <property type="evidence" value="ECO:0007669"/>
    <property type="project" value="InterPro"/>
</dbReference>
<evidence type="ECO:0000313" key="4">
    <source>
        <dbReference type="Proteomes" id="UP000220102"/>
    </source>
</evidence>
<feature type="domain" description="CBM6" evidence="2">
    <location>
        <begin position="758"/>
        <end position="893"/>
    </location>
</feature>
<gene>
    <name evidence="3" type="ORF">CRI94_08905</name>
</gene>
<feature type="chain" id="PRO_5012518251" evidence="1">
    <location>
        <begin position="24"/>
        <end position="897"/>
    </location>
</feature>
<dbReference type="SUPFAM" id="SSF49785">
    <property type="entry name" value="Galactose-binding domain-like"/>
    <property type="match status" value="1"/>
</dbReference>
<dbReference type="OrthoDB" id="49490at2"/>
<keyword evidence="1" id="KW-0732">Signal</keyword>
<accession>A0A2A8CXT1</accession>
<protein>
    <submittedName>
        <fullName evidence="3">Glycogen debranching protein</fullName>
    </submittedName>
</protein>
<evidence type="ECO:0000313" key="3">
    <source>
        <dbReference type="EMBL" id="PEN13430.1"/>
    </source>
</evidence>
<feature type="signal peptide" evidence="1">
    <location>
        <begin position="1"/>
        <end position="23"/>
    </location>
</feature>
<proteinExistence type="predicted"/>
<dbReference type="Proteomes" id="UP000220102">
    <property type="component" value="Unassembled WGS sequence"/>
</dbReference>
<dbReference type="SUPFAM" id="SSF48208">
    <property type="entry name" value="Six-hairpin glycosidases"/>
    <property type="match status" value="1"/>
</dbReference>
<dbReference type="Gene3D" id="1.50.10.10">
    <property type="match status" value="1"/>
</dbReference>
<keyword evidence="4" id="KW-1185">Reference proteome</keyword>
<name>A0A2A8CXT1_9BACT</name>
<reference evidence="3 4" key="1">
    <citation type="submission" date="2017-10" db="EMBL/GenBank/DDBJ databases">
        <title>Draft genome of Longibacter Salinarum.</title>
        <authorList>
            <person name="Goh K.M."/>
            <person name="Shamsir M.S."/>
            <person name="Lim S.W."/>
        </authorList>
    </citation>
    <scope>NUCLEOTIDE SEQUENCE [LARGE SCALE GENOMIC DNA]</scope>
    <source>
        <strain evidence="3 4">KCTC 52045</strain>
    </source>
</reference>
<dbReference type="Gene3D" id="2.60.120.260">
    <property type="entry name" value="Galactose-binding domain-like"/>
    <property type="match status" value="1"/>
</dbReference>
<dbReference type="InterPro" id="IPR035396">
    <property type="entry name" value="Bac_rhamnosid6H"/>
</dbReference>
<dbReference type="InterPro" id="IPR008928">
    <property type="entry name" value="6-hairpin_glycosidase_sf"/>
</dbReference>
<dbReference type="InterPro" id="IPR005084">
    <property type="entry name" value="CBM6"/>
</dbReference>
<comment type="caution">
    <text evidence="3">The sequence shown here is derived from an EMBL/GenBank/DDBJ whole genome shotgun (WGS) entry which is preliminary data.</text>
</comment>
<evidence type="ECO:0000256" key="1">
    <source>
        <dbReference type="SAM" id="SignalP"/>
    </source>
</evidence>
<dbReference type="EMBL" id="PDEQ01000004">
    <property type="protein sequence ID" value="PEN13430.1"/>
    <property type="molecule type" value="Genomic_DNA"/>
</dbReference>
<dbReference type="RefSeq" id="WP_098075350.1">
    <property type="nucleotide sequence ID" value="NZ_PDEQ01000004.1"/>
</dbReference>
<dbReference type="Gene3D" id="2.60.420.10">
    <property type="entry name" value="Maltose phosphorylase, domain 3"/>
    <property type="match status" value="1"/>
</dbReference>
<dbReference type="InterPro" id="IPR012341">
    <property type="entry name" value="6hp_glycosidase-like_sf"/>
</dbReference>
<sequence>MNRFLLVLGLLFGGLAGLPSFSAAQMLYDSDRFQVTDTSVAQGDFRATAPSRTMLTSNYQRERTAINFKFSINGRDNERPSGDDIRLRLSPAGGEVLTPVYVFGKRSPTSFPEPGFAAPRPSGTMEVTFRVDMKPMLRAFRAQGVYTPPSGDPIQEEDFRGLYIFGDTAPLTWNLDEASSGDRFRLTDPDGDGVYTITLSFETRDLFPLNDEGAAVWTLSEDISQFPQVESDQRLVDALYNLSLEEVLLNIREEDGAFMAGKKWTGVWTRDISYSILLSLAIIAPEQAKTSLRAKVDDAGRIIQDTGTGGSWPISSDRMTWALAAWEVYLTTGDKDWLEEIYPIIRRSAEADQHAVYNPDTGLVHGESSFMDWREQSYPDWMDPRDIYLSQTLSTNVVHARMYEILGSIAEEKGEDGSRWHEIAGSIRDGINEHLWLPEKDLYSEFRYGRNAYSAVPRTEALGSALAILTDVPSKERQSMMAQNHPVVEFGVPSFWPYIPNIPPYHNAGYWPFVGAYWTWASAEAGNTPGVEHGLGTMYRAAALFLTNKENLVAETGHFEGTQINSDRQLWSVAGTLASVYRVLFGMRFDRDGLHIQPFIPEGYTGTRTLEGVAYRDAVLDITVRGHGSRIVQITLDGQALDEPIIPADLSGQHEVRVIMTGGLPDGRVRIVENRYTPATPDVKRDGDVLTWSLVEGATAYRVIRNGKPVETVEATRHDLKSTQPASLHEYQVAAIGEGGLESFLSEPVRVVADPAVRVIPADAFAQPLESTDPGFSGDGYLPLTKEQNTSVEIELTVEESGMYAIDVRYANGHGPVNTSNKAAIRTMDVGGTTDVIVMPQRGDDVWNDWGYSNPVHVRLPAGTHTLRLSYTDFDENMNRETNAAHLDHIRLTRIGL</sequence>
<dbReference type="InterPro" id="IPR008979">
    <property type="entry name" value="Galactose-bd-like_sf"/>
</dbReference>
<dbReference type="Pfam" id="PF17389">
    <property type="entry name" value="Bac_rhamnosid6H"/>
    <property type="match status" value="1"/>
</dbReference>
<organism evidence="3 4">
    <name type="scientific">Longibacter salinarum</name>
    <dbReference type="NCBI Taxonomy" id="1850348"/>
    <lineage>
        <taxon>Bacteria</taxon>
        <taxon>Pseudomonadati</taxon>
        <taxon>Rhodothermota</taxon>
        <taxon>Rhodothermia</taxon>
        <taxon>Rhodothermales</taxon>
        <taxon>Salisaetaceae</taxon>
        <taxon>Longibacter</taxon>
    </lineage>
</organism>
<dbReference type="AlphaFoldDB" id="A0A2A8CXT1"/>
<dbReference type="PROSITE" id="PS51175">
    <property type="entry name" value="CBM6"/>
    <property type="match status" value="1"/>
</dbReference>
<dbReference type="GO" id="GO:0005975">
    <property type="term" value="P:carbohydrate metabolic process"/>
    <property type="evidence" value="ECO:0007669"/>
    <property type="project" value="InterPro"/>
</dbReference>